<evidence type="ECO:0000313" key="6">
    <source>
        <dbReference type="EMBL" id="MPC28112.1"/>
    </source>
</evidence>
<evidence type="ECO:0000259" key="5">
    <source>
        <dbReference type="Pfam" id="PF18076"/>
    </source>
</evidence>
<sequence>MVVVRVYRSLGETEESGSAGLLLQRLRTVCPALTRLQQETCYYILVDGKDNEAQAQDVMQVLGKEAACQLWGLLGDPWLPDSGLHTTTQLQPSHDSQVLVEIGPRLTFTTAWSTNAVSICQAAGLTGVRRLERAHRYLVTASAPFSLQDRQKVGQTCIFHFTLITNIKMCGISLLHIDY</sequence>
<evidence type="ECO:0000256" key="2">
    <source>
        <dbReference type="ARBA" id="ARBA00022741"/>
    </source>
</evidence>
<dbReference type="Proteomes" id="UP000324222">
    <property type="component" value="Unassembled WGS sequence"/>
</dbReference>
<gene>
    <name evidence="6" type="ORF">E2C01_021307</name>
</gene>
<keyword evidence="3" id="KW-0658">Purine biosynthesis</keyword>
<evidence type="ECO:0000256" key="3">
    <source>
        <dbReference type="ARBA" id="ARBA00022755"/>
    </source>
</evidence>
<dbReference type="SUPFAM" id="SSF82697">
    <property type="entry name" value="PurS-like"/>
    <property type="match status" value="1"/>
</dbReference>
<dbReference type="OrthoDB" id="6666987at2759"/>
<reference evidence="6 7" key="1">
    <citation type="submission" date="2019-05" db="EMBL/GenBank/DDBJ databases">
        <title>Another draft genome of Portunus trituberculatus and its Hox gene families provides insights of decapod evolution.</title>
        <authorList>
            <person name="Jeong J.-H."/>
            <person name="Song I."/>
            <person name="Kim S."/>
            <person name="Choi T."/>
            <person name="Kim D."/>
            <person name="Ryu S."/>
            <person name="Kim W."/>
        </authorList>
    </citation>
    <scope>NUCLEOTIDE SEQUENCE [LARGE SCALE GENOMIC DNA]</scope>
    <source>
        <tissue evidence="6">Muscle</tissue>
    </source>
</reference>
<dbReference type="GO" id="GO:0006164">
    <property type="term" value="P:purine nucleotide biosynthetic process"/>
    <property type="evidence" value="ECO:0007669"/>
    <property type="project" value="UniProtKB-KW"/>
</dbReference>
<dbReference type="PANTHER" id="PTHR10099:SF1">
    <property type="entry name" value="PHOSPHORIBOSYLFORMYLGLYCINAMIDINE SYNTHASE"/>
    <property type="match status" value="1"/>
</dbReference>
<evidence type="ECO:0000256" key="4">
    <source>
        <dbReference type="ARBA" id="ARBA00022840"/>
    </source>
</evidence>
<dbReference type="GO" id="GO:0005737">
    <property type="term" value="C:cytoplasm"/>
    <property type="evidence" value="ECO:0007669"/>
    <property type="project" value="TreeGrafter"/>
</dbReference>
<evidence type="ECO:0000256" key="1">
    <source>
        <dbReference type="ARBA" id="ARBA00022598"/>
    </source>
</evidence>
<dbReference type="EMBL" id="VSRR010001857">
    <property type="protein sequence ID" value="MPC28112.1"/>
    <property type="molecule type" value="Genomic_DNA"/>
</dbReference>
<keyword evidence="7" id="KW-1185">Reference proteome</keyword>
<organism evidence="6 7">
    <name type="scientific">Portunus trituberculatus</name>
    <name type="common">Swimming crab</name>
    <name type="synonym">Neptunus trituberculatus</name>
    <dbReference type="NCBI Taxonomy" id="210409"/>
    <lineage>
        <taxon>Eukaryota</taxon>
        <taxon>Metazoa</taxon>
        <taxon>Ecdysozoa</taxon>
        <taxon>Arthropoda</taxon>
        <taxon>Crustacea</taxon>
        <taxon>Multicrustacea</taxon>
        <taxon>Malacostraca</taxon>
        <taxon>Eumalacostraca</taxon>
        <taxon>Eucarida</taxon>
        <taxon>Decapoda</taxon>
        <taxon>Pleocyemata</taxon>
        <taxon>Brachyura</taxon>
        <taxon>Eubrachyura</taxon>
        <taxon>Portunoidea</taxon>
        <taxon>Portunidae</taxon>
        <taxon>Portuninae</taxon>
        <taxon>Portunus</taxon>
    </lineage>
</organism>
<dbReference type="PANTHER" id="PTHR10099">
    <property type="entry name" value="PHOSPHORIBOSYLFORMYLGLYCINAMIDINE SYNTHASE"/>
    <property type="match status" value="1"/>
</dbReference>
<keyword evidence="4" id="KW-0067">ATP-binding</keyword>
<feature type="domain" description="Phosphoribosylformylglycinamidine synthase N-terminal" evidence="5">
    <location>
        <begin position="41"/>
        <end position="152"/>
    </location>
</feature>
<keyword evidence="1" id="KW-0436">Ligase</keyword>
<accession>A0A5B7E255</accession>
<dbReference type="InterPro" id="IPR040707">
    <property type="entry name" value="FGAR-AT_N"/>
</dbReference>
<protein>
    <submittedName>
        <fullName evidence="6">Putative phosphoribosylformylglycinamidine synthase, chloroplastic/mitochondrial</fullName>
    </submittedName>
</protein>
<dbReference type="InterPro" id="IPR036604">
    <property type="entry name" value="PurS-like_sf"/>
</dbReference>
<dbReference type="GO" id="GO:0004642">
    <property type="term" value="F:phosphoribosylformylglycinamidine synthase activity"/>
    <property type="evidence" value="ECO:0007669"/>
    <property type="project" value="TreeGrafter"/>
</dbReference>
<dbReference type="AlphaFoldDB" id="A0A5B7E255"/>
<evidence type="ECO:0000313" key="7">
    <source>
        <dbReference type="Proteomes" id="UP000324222"/>
    </source>
</evidence>
<dbReference type="GO" id="GO:0005524">
    <property type="term" value="F:ATP binding"/>
    <property type="evidence" value="ECO:0007669"/>
    <property type="project" value="UniProtKB-KW"/>
</dbReference>
<comment type="caution">
    <text evidence="6">The sequence shown here is derived from an EMBL/GenBank/DDBJ whole genome shotgun (WGS) entry which is preliminary data.</text>
</comment>
<name>A0A5B7E255_PORTR</name>
<keyword evidence="2" id="KW-0547">Nucleotide-binding</keyword>
<dbReference type="Pfam" id="PF18076">
    <property type="entry name" value="FGAR-AT_N"/>
    <property type="match status" value="1"/>
</dbReference>
<proteinExistence type="predicted"/>